<evidence type="ECO:0000256" key="7">
    <source>
        <dbReference type="ARBA" id="ARBA00022777"/>
    </source>
</evidence>
<dbReference type="Pfam" id="PF00512">
    <property type="entry name" value="HisKA"/>
    <property type="match status" value="1"/>
</dbReference>
<dbReference type="InterPro" id="IPR005467">
    <property type="entry name" value="His_kinase_dom"/>
</dbReference>
<keyword evidence="7 14" id="KW-0418">Kinase</keyword>
<dbReference type="Pfam" id="PF00672">
    <property type="entry name" value="HAMP"/>
    <property type="match status" value="1"/>
</dbReference>
<reference evidence="15" key="1">
    <citation type="submission" date="2018-05" db="EMBL/GenBank/DDBJ databases">
        <title>Micromonospora globispora sp. nov. and Micromonospora rugosa sp. nov., isolated from marine sediment.</title>
        <authorList>
            <person name="Carro L."/>
            <person name="Aysel V."/>
            <person name="Cetin D."/>
            <person name="Igual J.M."/>
            <person name="Klenk H.-P."/>
            <person name="Trujillo M.E."/>
            <person name="Sahin N."/>
        </authorList>
    </citation>
    <scope>NUCLEOTIDE SEQUENCE [LARGE SCALE GENOMIC DNA]</scope>
    <source>
        <strain evidence="15">S2904</strain>
    </source>
</reference>
<evidence type="ECO:0000256" key="3">
    <source>
        <dbReference type="ARBA" id="ARBA00012438"/>
    </source>
</evidence>
<evidence type="ECO:0000256" key="10">
    <source>
        <dbReference type="ARBA" id="ARBA00023136"/>
    </source>
</evidence>
<dbReference type="RefSeq" id="WP_109943754.1">
    <property type="nucleotide sequence ID" value="NZ_QGGF01000076.1"/>
</dbReference>
<dbReference type="InterPro" id="IPR036097">
    <property type="entry name" value="HisK_dim/P_sf"/>
</dbReference>
<comment type="subcellular location">
    <subcellularLocation>
        <location evidence="2">Cell membrane</location>
    </subcellularLocation>
</comment>
<evidence type="ECO:0000259" key="13">
    <source>
        <dbReference type="PROSITE" id="PS50885"/>
    </source>
</evidence>
<evidence type="ECO:0000256" key="1">
    <source>
        <dbReference type="ARBA" id="ARBA00000085"/>
    </source>
</evidence>
<dbReference type="Gene3D" id="1.10.287.130">
    <property type="match status" value="1"/>
</dbReference>
<dbReference type="SMART" id="SM00304">
    <property type="entry name" value="HAMP"/>
    <property type="match status" value="1"/>
</dbReference>
<protein>
    <recommendedName>
        <fullName evidence="3">histidine kinase</fullName>
        <ecNumber evidence="3">2.7.13.3</ecNumber>
    </recommendedName>
</protein>
<name>A0A317KBD9_9ACTN</name>
<dbReference type="AlphaFoldDB" id="A0A317KBD9"/>
<evidence type="ECO:0000256" key="6">
    <source>
        <dbReference type="ARBA" id="ARBA00022692"/>
    </source>
</evidence>
<dbReference type="InterPro" id="IPR003594">
    <property type="entry name" value="HATPase_dom"/>
</dbReference>
<dbReference type="CDD" id="cd00082">
    <property type="entry name" value="HisKA"/>
    <property type="match status" value="1"/>
</dbReference>
<dbReference type="EC" id="2.7.13.3" evidence="3"/>
<evidence type="ECO:0000256" key="5">
    <source>
        <dbReference type="ARBA" id="ARBA00022679"/>
    </source>
</evidence>
<keyword evidence="10 11" id="KW-0472">Membrane</keyword>
<dbReference type="Gene3D" id="6.10.340.10">
    <property type="match status" value="1"/>
</dbReference>
<evidence type="ECO:0000256" key="11">
    <source>
        <dbReference type="SAM" id="Phobius"/>
    </source>
</evidence>
<feature type="transmembrane region" description="Helical" evidence="11">
    <location>
        <begin position="21"/>
        <end position="47"/>
    </location>
</feature>
<dbReference type="PRINTS" id="PR00344">
    <property type="entry name" value="BCTRLSENSOR"/>
</dbReference>
<gene>
    <name evidence="14" type="ORF">DLJ46_06500</name>
</gene>
<organism evidence="14 15">
    <name type="scientific">Micromonospora globispora</name>
    <dbReference type="NCBI Taxonomy" id="1450148"/>
    <lineage>
        <taxon>Bacteria</taxon>
        <taxon>Bacillati</taxon>
        <taxon>Actinomycetota</taxon>
        <taxon>Actinomycetes</taxon>
        <taxon>Micromonosporales</taxon>
        <taxon>Micromonosporaceae</taxon>
        <taxon>Micromonospora</taxon>
    </lineage>
</organism>
<dbReference type="InterPro" id="IPR050428">
    <property type="entry name" value="TCS_sensor_his_kinase"/>
</dbReference>
<sequence>MAAIPRPLREPVRWLRRRLGVRLRSALAASVVVAVAFGVGAAAFIYLARANLVGNVDAAARQRAGEVATAVAGGDRDDIAQTLKPSPGEQTLAQVLAPSGRVEAASAVLGGAAPLSPLRPAAGQVLREQRTLPFADEDPFRVVAVGVGTRSGTRTVLLAQSLRPVNESTEVVAAILVVGLPPMLLVVGGAVFLFVGRSLHAVEAIRSRVAGITARDLHARVPVPAAHDEVAALAETMNSMLDRLETAAAGQRRFVADASHELRSPLATLQAGLDRLALVPLPDANDDLVRLMRLESQRLGRLISDLLLLARIDEHGPALRREDVDLDDLAYTERDRLAARRPDLTVQAQLAPVRVTGDAHDLGRALRNLADNAAHHARREVVLRVFADDGWGCLDVTNDGPGVPEVERERIFERFVRLDDSRARADGGSGLGLSITREIVAAHGGTVRVLPGPGMTVQVRLPLAADGRPTG</sequence>
<dbReference type="Gene3D" id="3.30.565.10">
    <property type="entry name" value="Histidine kinase-like ATPase, C-terminal domain"/>
    <property type="match status" value="1"/>
</dbReference>
<dbReference type="CDD" id="cd06225">
    <property type="entry name" value="HAMP"/>
    <property type="match status" value="1"/>
</dbReference>
<dbReference type="PROSITE" id="PS50109">
    <property type="entry name" value="HIS_KIN"/>
    <property type="match status" value="1"/>
</dbReference>
<keyword evidence="15" id="KW-1185">Reference proteome</keyword>
<keyword evidence="5" id="KW-0808">Transferase</keyword>
<feature type="domain" description="HAMP" evidence="13">
    <location>
        <begin position="196"/>
        <end position="249"/>
    </location>
</feature>
<dbReference type="Pfam" id="PF02518">
    <property type="entry name" value="HATPase_c"/>
    <property type="match status" value="1"/>
</dbReference>
<keyword evidence="9" id="KW-0902">Two-component regulatory system</keyword>
<dbReference type="InterPro" id="IPR003661">
    <property type="entry name" value="HisK_dim/P_dom"/>
</dbReference>
<keyword evidence="4" id="KW-0597">Phosphoprotein</keyword>
<dbReference type="InterPro" id="IPR036890">
    <property type="entry name" value="HATPase_C_sf"/>
</dbReference>
<evidence type="ECO:0000256" key="9">
    <source>
        <dbReference type="ARBA" id="ARBA00023012"/>
    </source>
</evidence>
<dbReference type="GO" id="GO:0000155">
    <property type="term" value="F:phosphorelay sensor kinase activity"/>
    <property type="evidence" value="ECO:0007669"/>
    <property type="project" value="InterPro"/>
</dbReference>
<evidence type="ECO:0000313" key="15">
    <source>
        <dbReference type="Proteomes" id="UP000245683"/>
    </source>
</evidence>
<dbReference type="CDD" id="cd00075">
    <property type="entry name" value="HATPase"/>
    <property type="match status" value="1"/>
</dbReference>
<dbReference type="InterPro" id="IPR003660">
    <property type="entry name" value="HAMP_dom"/>
</dbReference>
<accession>A0A317KBD9</accession>
<evidence type="ECO:0000256" key="2">
    <source>
        <dbReference type="ARBA" id="ARBA00004236"/>
    </source>
</evidence>
<dbReference type="InterPro" id="IPR004358">
    <property type="entry name" value="Sig_transdc_His_kin-like_C"/>
</dbReference>
<dbReference type="OrthoDB" id="5242752at2"/>
<evidence type="ECO:0000259" key="12">
    <source>
        <dbReference type="PROSITE" id="PS50109"/>
    </source>
</evidence>
<comment type="catalytic activity">
    <reaction evidence="1">
        <text>ATP + protein L-histidine = ADP + protein N-phospho-L-histidine.</text>
        <dbReference type="EC" id="2.7.13.3"/>
    </reaction>
</comment>
<evidence type="ECO:0000313" key="14">
    <source>
        <dbReference type="EMBL" id="PWU50595.1"/>
    </source>
</evidence>
<dbReference type="Proteomes" id="UP000245683">
    <property type="component" value="Unassembled WGS sequence"/>
</dbReference>
<dbReference type="PANTHER" id="PTHR45436:SF5">
    <property type="entry name" value="SENSOR HISTIDINE KINASE TRCS"/>
    <property type="match status" value="1"/>
</dbReference>
<dbReference type="SMART" id="SM00387">
    <property type="entry name" value="HATPase_c"/>
    <property type="match status" value="1"/>
</dbReference>
<keyword evidence="6 11" id="KW-0812">Transmembrane</keyword>
<dbReference type="SUPFAM" id="SSF47384">
    <property type="entry name" value="Homodimeric domain of signal transducing histidine kinase"/>
    <property type="match status" value="1"/>
</dbReference>
<comment type="caution">
    <text evidence="14">The sequence shown here is derived from an EMBL/GenBank/DDBJ whole genome shotgun (WGS) entry which is preliminary data.</text>
</comment>
<dbReference type="SMART" id="SM00388">
    <property type="entry name" value="HisKA"/>
    <property type="match status" value="1"/>
</dbReference>
<evidence type="ECO:0000256" key="8">
    <source>
        <dbReference type="ARBA" id="ARBA00022989"/>
    </source>
</evidence>
<dbReference type="EMBL" id="QGSV01000106">
    <property type="protein sequence ID" value="PWU50595.1"/>
    <property type="molecule type" value="Genomic_DNA"/>
</dbReference>
<keyword evidence="8 11" id="KW-1133">Transmembrane helix</keyword>
<dbReference type="GO" id="GO:0005886">
    <property type="term" value="C:plasma membrane"/>
    <property type="evidence" value="ECO:0007669"/>
    <property type="project" value="UniProtKB-SubCell"/>
</dbReference>
<proteinExistence type="predicted"/>
<dbReference type="SUPFAM" id="SSF55874">
    <property type="entry name" value="ATPase domain of HSP90 chaperone/DNA topoisomerase II/histidine kinase"/>
    <property type="match status" value="1"/>
</dbReference>
<dbReference type="PANTHER" id="PTHR45436">
    <property type="entry name" value="SENSOR HISTIDINE KINASE YKOH"/>
    <property type="match status" value="1"/>
</dbReference>
<feature type="transmembrane region" description="Helical" evidence="11">
    <location>
        <begin position="171"/>
        <end position="196"/>
    </location>
</feature>
<feature type="domain" description="Histidine kinase" evidence="12">
    <location>
        <begin position="257"/>
        <end position="465"/>
    </location>
</feature>
<dbReference type="PROSITE" id="PS50885">
    <property type="entry name" value="HAMP"/>
    <property type="match status" value="1"/>
</dbReference>
<evidence type="ECO:0000256" key="4">
    <source>
        <dbReference type="ARBA" id="ARBA00022553"/>
    </source>
</evidence>